<dbReference type="GO" id="GO:0008986">
    <property type="term" value="F:pyruvate, water dikinase activity"/>
    <property type="evidence" value="ECO:0007669"/>
    <property type="project" value="InterPro"/>
</dbReference>
<evidence type="ECO:0000256" key="2">
    <source>
        <dbReference type="ARBA" id="ARBA00022741"/>
    </source>
</evidence>
<name>A0AB39YDL7_9ACTN</name>
<dbReference type="InterPro" id="IPR006319">
    <property type="entry name" value="PEP_synth"/>
</dbReference>
<gene>
    <name evidence="4" type="ORF">AB5J51_34090</name>
</gene>
<organism evidence="4">
    <name type="scientific">Streptomyces sp. R33</name>
    <dbReference type="NCBI Taxonomy" id="3238629"/>
    <lineage>
        <taxon>Bacteria</taxon>
        <taxon>Bacillati</taxon>
        <taxon>Actinomycetota</taxon>
        <taxon>Actinomycetes</taxon>
        <taxon>Kitasatosporales</taxon>
        <taxon>Streptomycetaceae</taxon>
        <taxon>Streptomyces</taxon>
    </lineage>
</organism>
<dbReference type="PANTHER" id="PTHR43030:SF1">
    <property type="entry name" value="PHOSPHOENOLPYRUVATE SYNTHASE"/>
    <property type="match status" value="1"/>
</dbReference>
<evidence type="ECO:0000313" key="4">
    <source>
        <dbReference type="EMBL" id="XDV67601.1"/>
    </source>
</evidence>
<accession>A0AB39YDL7</accession>
<dbReference type="PANTHER" id="PTHR43030">
    <property type="entry name" value="PHOSPHOENOLPYRUVATE SYNTHASE"/>
    <property type="match status" value="1"/>
</dbReference>
<sequence length="137" mass="14553">MGHMRRVVPFTALGRGDIGSAGGKNASLGELTGRLTDAGWRGPPDFATIKLPGRRRARHLGTGNATEALRDGADVTVSCTEGSRGKVYAAASRTRRARRTCALPATRTRVMLNLAGPSAAFRRWRPPAGVHRRAPGP</sequence>
<keyword evidence="3" id="KW-0067">ATP-binding</keyword>
<reference evidence="4" key="1">
    <citation type="submission" date="2024-08" db="EMBL/GenBank/DDBJ databases">
        <authorList>
            <person name="Yu S.T."/>
        </authorList>
    </citation>
    <scope>NUCLEOTIDE SEQUENCE</scope>
    <source>
        <strain evidence="4">R33</strain>
    </source>
</reference>
<evidence type="ECO:0000256" key="3">
    <source>
        <dbReference type="ARBA" id="ARBA00022840"/>
    </source>
</evidence>
<dbReference type="RefSeq" id="WP_369779385.1">
    <property type="nucleotide sequence ID" value="NZ_CP165727.1"/>
</dbReference>
<evidence type="ECO:0000256" key="1">
    <source>
        <dbReference type="ARBA" id="ARBA00007837"/>
    </source>
</evidence>
<protein>
    <submittedName>
        <fullName evidence="4">Uncharacterized protein</fullName>
    </submittedName>
</protein>
<keyword evidence="2" id="KW-0547">Nucleotide-binding</keyword>
<dbReference type="AlphaFoldDB" id="A0AB39YDL7"/>
<proteinExistence type="inferred from homology"/>
<dbReference type="GO" id="GO:0005524">
    <property type="term" value="F:ATP binding"/>
    <property type="evidence" value="ECO:0007669"/>
    <property type="project" value="UniProtKB-KW"/>
</dbReference>
<dbReference type="EMBL" id="CP165727">
    <property type="protein sequence ID" value="XDV67601.1"/>
    <property type="molecule type" value="Genomic_DNA"/>
</dbReference>
<comment type="similarity">
    <text evidence="1">Belongs to the PEP-utilizing enzyme family.</text>
</comment>